<dbReference type="OrthoDB" id="5523904at2"/>
<accession>A0A5C6XDN8</accession>
<dbReference type="InterPro" id="IPR007454">
    <property type="entry name" value="UPF0250_YbeD-like"/>
</dbReference>
<sequence>MCHGMFDRRWRVRPSERTCVRHRSAGELSYLNQEKRRSAVSDPQTMIDRLNAMHTFPGPFLFKVIGENEPTFVSRVVQAAVNAIGGEAELDIETRESGKGNHVAVTLSAQVQDPQMVLEVYELLRAVQGVRFMM</sequence>
<proteinExistence type="predicted"/>
<dbReference type="EMBL" id="VOSM01000002">
    <property type="protein sequence ID" value="TXD38578.1"/>
    <property type="molecule type" value="Genomic_DNA"/>
</dbReference>
<dbReference type="Pfam" id="PF04359">
    <property type="entry name" value="DUF493"/>
    <property type="match status" value="1"/>
</dbReference>
<organism evidence="1 2">
    <name type="scientific">Lujinxingia vulgaris</name>
    <dbReference type="NCBI Taxonomy" id="2600176"/>
    <lineage>
        <taxon>Bacteria</taxon>
        <taxon>Deltaproteobacteria</taxon>
        <taxon>Bradymonadales</taxon>
        <taxon>Lujinxingiaceae</taxon>
        <taxon>Lujinxingia</taxon>
    </lineage>
</organism>
<protein>
    <submittedName>
        <fullName evidence="1">DUF493 domain-containing protein</fullName>
    </submittedName>
</protein>
<dbReference type="SUPFAM" id="SSF117991">
    <property type="entry name" value="YbeD/HP0495-like"/>
    <property type="match status" value="1"/>
</dbReference>
<reference evidence="1 2" key="1">
    <citation type="submission" date="2019-08" db="EMBL/GenBank/DDBJ databases">
        <title>Bradymonadales sp. TMQ4.</title>
        <authorList>
            <person name="Liang Q."/>
        </authorList>
    </citation>
    <scope>NUCLEOTIDE SEQUENCE [LARGE SCALE GENOMIC DNA]</scope>
    <source>
        <strain evidence="1 2">TMQ4</strain>
    </source>
</reference>
<evidence type="ECO:0000313" key="1">
    <source>
        <dbReference type="EMBL" id="TXD38578.1"/>
    </source>
</evidence>
<dbReference type="Gene3D" id="3.30.70.260">
    <property type="match status" value="1"/>
</dbReference>
<keyword evidence="2" id="KW-1185">Reference proteome</keyword>
<comment type="caution">
    <text evidence="1">The sequence shown here is derived from an EMBL/GenBank/DDBJ whole genome shotgun (WGS) entry which is preliminary data.</text>
</comment>
<dbReference type="AlphaFoldDB" id="A0A5C6XDN8"/>
<evidence type="ECO:0000313" key="2">
    <source>
        <dbReference type="Proteomes" id="UP000321412"/>
    </source>
</evidence>
<dbReference type="Proteomes" id="UP000321412">
    <property type="component" value="Unassembled WGS sequence"/>
</dbReference>
<gene>
    <name evidence="1" type="ORF">FRC98_06770</name>
</gene>
<name>A0A5C6XDN8_9DELT</name>
<dbReference type="InterPro" id="IPR027471">
    <property type="entry name" value="YbeD-like_sf"/>
</dbReference>